<sequence length="152" mass="18131">MTLKKPTRNLRLSKVVWIKFEDFENICFRLAQEHLKFDQPIPDFITRNPGVLESCLRTPLQKFNKKDLYVSFEDKISVLFFLLIKNHPFINGNKRIAVTTMLAVLYLNGKWIKKKPMKIYLLAKDVSRSDREDMDQQLRNIKEFLTRNVIDR</sequence>
<accession>A0A0G0L7S4</accession>
<dbReference type="NCBIfam" id="TIGR01550">
    <property type="entry name" value="DOC_P1"/>
    <property type="match status" value="1"/>
</dbReference>
<comment type="caution">
    <text evidence="2">The sequence shown here is derived from an EMBL/GenBank/DDBJ whole genome shotgun (WGS) entry which is preliminary data.</text>
</comment>
<protein>
    <submittedName>
        <fullName evidence="2">Fic family toxin-antitoxin system</fullName>
    </submittedName>
</protein>
<dbReference type="EMBL" id="LBVJ01000013">
    <property type="protein sequence ID" value="KKQ83915.1"/>
    <property type="molecule type" value="Genomic_DNA"/>
</dbReference>
<dbReference type="InterPro" id="IPR053737">
    <property type="entry name" value="Type_II_TA_Toxin"/>
</dbReference>
<evidence type="ECO:0000313" key="3">
    <source>
        <dbReference type="Proteomes" id="UP000034710"/>
    </source>
</evidence>
<dbReference type="Pfam" id="PF02661">
    <property type="entry name" value="Fic"/>
    <property type="match status" value="1"/>
</dbReference>
<dbReference type="PANTHER" id="PTHR39426">
    <property type="entry name" value="HOMOLOGY TO DEATH-ON-CURING PROTEIN OF PHAGE P1"/>
    <property type="match status" value="1"/>
</dbReference>
<evidence type="ECO:0000259" key="1">
    <source>
        <dbReference type="PROSITE" id="PS51459"/>
    </source>
</evidence>
<dbReference type="GO" id="GO:0016301">
    <property type="term" value="F:kinase activity"/>
    <property type="evidence" value="ECO:0007669"/>
    <property type="project" value="InterPro"/>
</dbReference>
<evidence type="ECO:0000313" key="2">
    <source>
        <dbReference type="EMBL" id="KKQ83915.1"/>
    </source>
</evidence>
<feature type="domain" description="Fido" evidence="1">
    <location>
        <begin position="10"/>
        <end position="147"/>
    </location>
</feature>
<dbReference type="Proteomes" id="UP000034710">
    <property type="component" value="Unassembled WGS sequence"/>
</dbReference>
<dbReference type="PROSITE" id="PS51459">
    <property type="entry name" value="FIDO"/>
    <property type="match status" value="1"/>
</dbReference>
<dbReference type="Gene3D" id="1.20.120.1870">
    <property type="entry name" value="Fic/DOC protein, Fido domain"/>
    <property type="match status" value="1"/>
</dbReference>
<dbReference type="PANTHER" id="PTHR39426:SF1">
    <property type="entry name" value="HOMOLOGY TO DEATH-ON-CURING PROTEIN OF PHAGE P1"/>
    <property type="match status" value="1"/>
</dbReference>
<dbReference type="AlphaFoldDB" id="A0A0G0L7S4"/>
<gene>
    <name evidence="2" type="ORF">UT06_C0013G0015</name>
</gene>
<dbReference type="InterPro" id="IPR003812">
    <property type="entry name" value="Fido"/>
</dbReference>
<dbReference type="InterPro" id="IPR036597">
    <property type="entry name" value="Fido-like_dom_sf"/>
</dbReference>
<dbReference type="SUPFAM" id="SSF140931">
    <property type="entry name" value="Fic-like"/>
    <property type="match status" value="1"/>
</dbReference>
<organism evidence="2 3">
    <name type="scientific">Candidatus Woesebacteria bacterium GW2011_GWA1_38_8</name>
    <dbReference type="NCBI Taxonomy" id="1618547"/>
    <lineage>
        <taxon>Bacteria</taxon>
        <taxon>Candidatus Woeseibacteriota</taxon>
    </lineage>
</organism>
<name>A0A0G0L7S4_9BACT</name>
<reference evidence="2 3" key="1">
    <citation type="journal article" date="2015" name="Nature">
        <title>rRNA introns, odd ribosomes, and small enigmatic genomes across a large radiation of phyla.</title>
        <authorList>
            <person name="Brown C.T."/>
            <person name="Hug L.A."/>
            <person name="Thomas B.C."/>
            <person name="Sharon I."/>
            <person name="Castelle C.J."/>
            <person name="Singh A."/>
            <person name="Wilkins M.J."/>
            <person name="Williams K.H."/>
            <person name="Banfield J.F."/>
        </authorList>
    </citation>
    <scope>NUCLEOTIDE SEQUENCE [LARGE SCALE GENOMIC DNA]</scope>
</reference>
<proteinExistence type="predicted"/>
<dbReference type="InterPro" id="IPR006440">
    <property type="entry name" value="Doc"/>
</dbReference>